<dbReference type="Pfam" id="PF16575">
    <property type="entry name" value="CLP1_P"/>
    <property type="match status" value="1"/>
</dbReference>
<evidence type="ECO:0000313" key="8">
    <source>
        <dbReference type="Proteomes" id="UP001230188"/>
    </source>
</evidence>
<dbReference type="GO" id="GO:0000448">
    <property type="term" value="P:cleavage in ITS2 between 5.8S rRNA and LSU-rRNA of tricistronic rRNA transcript (SSU-rRNA, 5.8S rRNA, LSU-rRNA)"/>
    <property type="evidence" value="ECO:0007669"/>
    <property type="project" value="TreeGrafter"/>
</dbReference>
<dbReference type="GO" id="GO:0051731">
    <property type="term" value="F:polynucleotide 5'-hydroxyl-kinase activity"/>
    <property type="evidence" value="ECO:0007669"/>
    <property type="project" value="InterPro"/>
</dbReference>
<evidence type="ECO:0000256" key="2">
    <source>
        <dbReference type="ARBA" id="ARBA00022679"/>
    </source>
</evidence>
<dbReference type="GO" id="GO:0005634">
    <property type="term" value="C:nucleus"/>
    <property type="evidence" value="ECO:0007669"/>
    <property type="project" value="TreeGrafter"/>
</dbReference>
<dbReference type="SUPFAM" id="SSF53795">
    <property type="entry name" value="PEP carboxykinase-like"/>
    <property type="match status" value="1"/>
</dbReference>
<protein>
    <recommendedName>
        <fullName evidence="6">Clp1 P-loop domain-containing protein</fullName>
    </recommendedName>
</protein>
<keyword evidence="4" id="KW-0418">Kinase</keyword>
<dbReference type="PANTHER" id="PTHR12755">
    <property type="entry name" value="CLEAVAGE/POLYADENYLATION FACTOR IA SUBUNIT CLP1P"/>
    <property type="match status" value="1"/>
</dbReference>
<evidence type="ECO:0000256" key="1">
    <source>
        <dbReference type="ARBA" id="ARBA00011003"/>
    </source>
</evidence>
<keyword evidence="8" id="KW-1185">Reference proteome</keyword>
<proteinExistence type="inferred from homology"/>
<dbReference type="AlphaFoldDB" id="A0AAD7XM29"/>
<dbReference type="GO" id="GO:0005524">
    <property type="term" value="F:ATP binding"/>
    <property type="evidence" value="ECO:0007669"/>
    <property type="project" value="UniProtKB-KW"/>
</dbReference>
<dbReference type="InterPro" id="IPR045116">
    <property type="entry name" value="Clp1/Grc3"/>
</dbReference>
<dbReference type="InterPro" id="IPR032319">
    <property type="entry name" value="CLP1_P"/>
</dbReference>
<comment type="caution">
    <text evidence="7">The sequence shown here is derived from an EMBL/GenBank/DDBJ whole genome shotgun (WGS) entry which is preliminary data.</text>
</comment>
<evidence type="ECO:0000256" key="4">
    <source>
        <dbReference type="ARBA" id="ARBA00022777"/>
    </source>
</evidence>
<reference evidence="7" key="1">
    <citation type="submission" date="2023-01" db="EMBL/GenBank/DDBJ databases">
        <title>Metagenome sequencing of chrysophaentin producing Chrysophaeum taylorii.</title>
        <authorList>
            <person name="Davison J."/>
            <person name="Bewley C."/>
        </authorList>
    </citation>
    <scope>NUCLEOTIDE SEQUENCE</scope>
    <source>
        <strain evidence="7">NIES-1699</strain>
    </source>
</reference>
<gene>
    <name evidence="7" type="ORF">CTAYLR_003332</name>
</gene>
<keyword evidence="5" id="KW-0067">ATP-binding</keyword>
<name>A0AAD7XM29_9STRA</name>
<dbReference type="EMBL" id="JAQMWT010000315">
    <property type="protein sequence ID" value="KAJ8605446.1"/>
    <property type="molecule type" value="Genomic_DNA"/>
</dbReference>
<keyword evidence="2" id="KW-0808">Transferase</keyword>
<comment type="similarity">
    <text evidence="1">Belongs to the Clp1 family. NOL9/GRC3 subfamily.</text>
</comment>
<evidence type="ECO:0000256" key="5">
    <source>
        <dbReference type="ARBA" id="ARBA00022840"/>
    </source>
</evidence>
<dbReference type="Gene3D" id="3.40.50.300">
    <property type="entry name" value="P-loop containing nucleotide triphosphate hydrolases"/>
    <property type="match status" value="1"/>
</dbReference>
<keyword evidence="3" id="KW-0547">Nucleotide-binding</keyword>
<evidence type="ECO:0000259" key="6">
    <source>
        <dbReference type="Pfam" id="PF16575"/>
    </source>
</evidence>
<evidence type="ECO:0000313" key="7">
    <source>
        <dbReference type="EMBL" id="KAJ8605446.1"/>
    </source>
</evidence>
<organism evidence="7 8">
    <name type="scientific">Chrysophaeum taylorii</name>
    <dbReference type="NCBI Taxonomy" id="2483200"/>
    <lineage>
        <taxon>Eukaryota</taxon>
        <taxon>Sar</taxon>
        <taxon>Stramenopiles</taxon>
        <taxon>Ochrophyta</taxon>
        <taxon>Pelagophyceae</taxon>
        <taxon>Pelagomonadales</taxon>
        <taxon>Pelagomonadaceae</taxon>
        <taxon>Chrysophaeum</taxon>
    </lineage>
</organism>
<dbReference type="Proteomes" id="UP001230188">
    <property type="component" value="Unassembled WGS sequence"/>
</dbReference>
<dbReference type="PANTHER" id="PTHR12755:SF3">
    <property type="entry name" value="POLYNUCLEOTIDE 5'-HYDROXYL-KINASE NOL9"/>
    <property type="match status" value="1"/>
</dbReference>
<evidence type="ECO:0000256" key="3">
    <source>
        <dbReference type="ARBA" id="ARBA00022741"/>
    </source>
</evidence>
<dbReference type="InterPro" id="IPR027417">
    <property type="entry name" value="P-loop_NTPase"/>
</dbReference>
<sequence>MRGTVDVASFSWMPLVTVKGNIVVEVSKGLSCARGGGTVIPRAWREAGAAFRRDGGRVVVCGPKGSGKSCLARYLVNRGLGSAVALLDCDPGQPLCGAPGFVSLRILRRPMLAAPHREAHDEYVVAQQYIGDVSPRDAPEAYAACVARLIEAADRLPSLNLVVNTCGWVTGLGLNLLETIVTALSPTVFALGDGLPGTRLPAFSGPPTAAAQQKRALQLAAYFVPDLAGAEARNGALADPDSRVAETVAAATPWAARIDSLAVALVGPAYAATSDLAEFPDLLFSVLNASLVGIAETTDLPENAPRSGLLVLADVTDIPCRGLAIVRGIDFHSGHLLLLTPDPLALHGADLLLRGKLSLPTNLLNRGGASTAFPFLSCESITADLATTMRSRHNIKRGGAPVAP</sequence>
<accession>A0AAD7XM29</accession>
<feature type="domain" description="Clp1 P-loop" evidence="6">
    <location>
        <begin position="62"/>
        <end position="191"/>
    </location>
</feature>